<dbReference type="OrthoDB" id="7025534at2"/>
<organism evidence="3 4">
    <name type="scientific">Leucothrix pacifica</name>
    <dbReference type="NCBI Taxonomy" id="1247513"/>
    <lineage>
        <taxon>Bacteria</taxon>
        <taxon>Pseudomonadati</taxon>
        <taxon>Pseudomonadota</taxon>
        <taxon>Gammaproteobacteria</taxon>
        <taxon>Thiotrichales</taxon>
        <taxon>Thiotrichaceae</taxon>
        <taxon>Leucothrix</taxon>
    </lineage>
</organism>
<dbReference type="EMBL" id="QGKM01000043">
    <property type="protein sequence ID" value="PWQ95581.1"/>
    <property type="molecule type" value="Genomic_DNA"/>
</dbReference>
<keyword evidence="1" id="KW-0472">Membrane</keyword>
<accession>A0A317CBU1</accession>
<keyword evidence="1" id="KW-0812">Transmembrane</keyword>
<dbReference type="Proteomes" id="UP000245539">
    <property type="component" value="Unassembled WGS sequence"/>
</dbReference>
<gene>
    <name evidence="3" type="ORF">DKW60_14275</name>
</gene>
<keyword evidence="1" id="KW-1133">Transmembrane helix</keyword>
<evidence type="ECO:0000256" key="1">
    <source>
        <dbReference type="SAM" id="Phobius"/>
    </source>
</evidence>
<dbReference type="InterPro" id="IPR009936">
    <property type="entry name" value="DUF1468"/>
</dbReference>
<feature type="transmembrane region" description="Helical" evidence="1">
    <location>
        <begin position="68"/>
        <end position="86"/>
    </location>
</feature>
<feature type="domain" description="DUF1468" evidence="2">
    <location>
        <begin position="6"/>
        <end position="136"/>
    </location>
</feature>
<dbReference type="Pfam" id="PF07331">
    <property type="entry name" value="TctB"/>
    <property type="match status" value="1"/>
</dbReference>
<reference evidence="3 4" key="1">
    <citation type="submission" date="2018-05" db="EMBL/GenBank/DDBJ databases">
        <title>Leucothrix arctica sp. nov., isolated from Arctic seawater.</title>
        <authorList>
            <person name="Choi A."/>
            <person name="Baek K."/>
        </authorList>
    </citation>
    <scope>NUCLEOTIDE SEQUENCE [LARGE SCALE GENOMIC DNA]</scope>
    <source>
        <strain evidence="3 4">JCM 18388</strain>
    </source>
</reference>
<evidence type="ECO:0000313" key="4">
    <source>
        <dbReference type="Proteomes" id="UP000245539"/>
    </source>
</evidence>
<feature type="transmembrane region" description="Helical" evidence="1">
    <location>
        <begin position="115"/>
        <end position="133"/>
    </location>
</feature>
<evidence type="ECO:0000259" key="2">
    <source>
        <dbReference type="Pfam" id="PF07331"/>
    </source>
</evidence>
<name>A0A317CBU1_9GAMM</name>
<sequence length="146" mass="15303">MISDRIFGLVVLMVSLAFIASATQIQTSFLSDPVGPKAFPMLVGGIAGLCGLVMMIRPDPDPQWAKGRTLIALFVAIAVLVAYAYALKPFGFIIPTAIAAAVLSYQISPRAGPAALAGIGLSVGLFVLFKYALDLGLVAFPKSWFG</sequence>
<feature type="transmembrane region" description="Helical" evidence="1">
    <location>
        <begin position="38"/>
        <end position="56"/>
    </location>
</feature>
<feature type="transmembrane region" description="Helical" evidence="1">
    <location>
        <begin position="92"/>
        <end position="108"/>
    </location>
</feature>
<protein>
    <submittedName>
        <fullName evidence="3">Tripartite tricarboxylate transporter TctB family protein</fullName>
    </submittedName>
</protein>
<proteinExistence type="predicted"/>
<keyword evidence="4" id="KW-1185">Reference proteome</keyword>
<evidence type="ECO:0000313" key="3">
    <source>
        <dbReference type="EMBL" id="PWQ95581.1"/>
    </source>
</evidence>
<comment type="caution">
    <text evidence="3">The sequence shown here is derived from an EMBL/GenBank/DDBJ whole genome shotgun (WGS) entry which is preliminary data.</text>
</comment>
<dbReference type="AlphaFoldDB" id="A0A317CBU1"/>
<dbReference type="RefSeq" id="WP_109838337.1">
    <property type="nucleotide sequence ID" value="NZ_QGKM01000043.1"/>
</dbReference>